<evidence type="ECO:0000313" key="17">
    <source>
        <dbReference type="EMBL" id="GJJ12478.1"/>
    </source>
</evidence>
<comment type="function">
    <text evidence="13">Cleaves the distal alpha 1,2-linked glucose residue from the Glc(3)Man(9)GlcNAc(2) oligosaccharide precursor.</text>
</comment>
<dbReference type="InterPro" id="IPR011009">
    <property type="entry name" value="Kinase-like_dom_sf"/>
</dbReference>
<dbReference type="InterPro" id="IPR031631">
    <property type="entry name" value="Glyco_hydro_63N"/>
</dbReference>
<evidence type="ECO:0000256" key="2">
    <source>
        <dbReference type="ARBA" id="ARBA00010833"/>
    </source>
</evidence>
<keyword evidence="3" id="KW-0812">Transmembrane</keyword>
<comment type="catalytic activity">
    <reaction evidence="13">
        <text>N(4)-(alpha-D-Glc-(1-&gt;2)-alpha-D-Glc-(1-&gt;3)-alpha-D-Glc-(1-&gt;3)-alpha-D-Man-(1-&gt;2)-alpha-D-Man-(1-&gt;2)-alpha-D-Man-(1-&gt;3)-[alpha-D-Man-(1-&gt;2)-alpha-D-Man-(1-&gt;3)-[alpha-D-Man-(1-&gt;2)-alpha-D-Man-(1-&gt;6)]-alpha-D-Man-(1-&gt;6)]-beta-D-Man-(1-&gt;4)-beta-D-GlcNAc-(1-&gt;4)-beta-D-GlcNAc)-L-asparaginyl-[protein] + H2O = N(4)-(alpha-D-Glc-(1-&gt;3)-alpha-D-Glc-(1-&gt;3)-alpha-D-Man-(1-&gt;2)-alpha-D-Man-(1-&gt;2)-alpha-D-Man-(1-&gt;3)-[alpha-D-Man-(1-&gt;2)-alpha-D-Man-(1-&gt;3)-[alpha-D-Man-(1-&gt;2)-alpha-D-Man-(1-&gt;6)]-alpha-D-Man-(1-&gt;6)]-beta-D-Man-(1-&gt;4)-beta-D-GlcNAc-(1-&gt;4)-beta-D-GlcNAc)-L-asparaginyl-[protein] + beta-D-glucose</text>
        <dbReference type="Rhea" id="RHEA:55988"/>
        <dbReference type="Rhea" id="RHEA-COMP:12806"/>
        <dbReference type="Rhea" id="RHEA-COMP:14355"/>
        <dbReference type="ChEBI" id="CHEBI:15377"/>
        <dbReference type="ChEBI" id="CHEBI:15903"/>
        <dbReference type="ChEBI" id="CHEBI:59082"/>
        <dbReference type="ChEBI" id="CHEBI:132537"/>
        <dbReference type="EC" id="3.2.1.106"/>
    </reaction>
</comment>
<comment type="subcellular location">
    <subcellularLocation>
        <location evidence="1 13">Endoplasmic reticulum membrane</location>
        <topology evidence="1 13">Single-pass type II membrane protein</topology>
    </subcellularLocation>
</comment>
<dbReference type="InterPro" id="IPR031335">
    <property type="entry name" value="Glyco_hydro_63_C"/>
</dbReference>
<keyword evidence="6" id="KW-0735">Signal-anchor</keyword>
<dbReference type="Pfam" id="PF03200">
    <property type="entry name" value="Glyco_hydro_63"/>
    <property type="match status" value="1"/>
</dbReference>
<dbReference type="GO" id="GO:0005085">
    <property type="term" value="F:guanyl-nucleotide exchange factor activity"/>
    <property type="evidence" value="ECO:0007669"/>
    <property type="project" value="UniProtKB-KW"/>
</dbReference>
<dbReference type="Pfam" id="PF16923">
    <property type="entry name" value="Glyco_hydro_63N"/>
    <property type="match status" value="1"/>
</dbReference>
<evidence type="ECO:0000259" key="16">
    <source>
        <dbReference type="PROSITE" id="PS50212"/>
    </source>
</evidence>
<evidence type="ECO:0000256" key="3">
    <source>
        <dbReference type="ARBA" id="ARBA00022692"/>
    </source>
</evidence>
<dbReference type="InterPro" id="IPR023578">
    <property type="entry name" value="Ras_GEF_dom_sf"/>
</dbReference>
<keyword evidence="12" id="KW-0344">Guanine-nucleotide releasing factor</keyword>
<dbReference type="GO" id="GO:0009311">
    <property type="term" value="P:oligosaccharide metabolic process"/>
    <property type="evidence" value="ECO:0007669"/>
    <property type="project" value="UniProtKB-UniRule"/>
</dbReference>
<reference evidence="17" key="1">
    <citation type="submission" date="2021-10" db="EMBL/GenBank/DDBJ databases">
        <title>De novo Genome Assembly of Clathrus columnatus (Basidiomycota, Fungi) Using Illumina and Nanopore Sequence Data.</title>
        <authorList>
            <person name="Ogiso-Tanaka E."/>
            <person name="Itagaki H."/>
            <person name="Hosoya T."/>
            <person name="Hosaka K."/>
        </authorList>
    </citation>
    <scope>NUCLEOTIDE SEQUENCE</scope>
    <source>
        <strain evidence="17">MO-923</strain>
    </source>
</reference>
<protein>
    <recommendedName>
        <fullName evidence="11 13">Mannosyl-oligosaccharide glucosidase</fullName>
        <ecNumber evidence="11 13">3.2.1.106</ecNumber>
    </recommendedName>
</protein>
<dbReference type="PROSITE" id="PS00109">
    <property type="entry name" value="PROTEIN_KINASE_TYR"/>
    <property type="match status" value="1"/>
</dbReference>
<dbReference type="Pfam" id="PF07714">
    <property type="entry name" value="PK_Tyr_Ser-Thr"/>
    <property type="match status" value="1"/>
</dbReference>
<dbReference type="PROSITE" id="PS50011">
    <property type="entry name" value="PROTEIN_KINASE_DOM"/>
    <property type="match status" value="1"/>
</dbReference>
<sequence length="1506" mass="171886">MSGLIWFGTQDYQSASQARHDCDQRDGLDTYTWLAHDPREGGVQLIKDGKNNVEITIEYLKVNGGDRGGSWAARIKGRPMFTDRPMRTSFIPYFGLEGLGSLELDNEEDEYGFEGQVVFTGETPDLGTFKIRIVDDESNKAVMDGSAIEDYEEKLGKTPFLGIRVQSEQMWTAKSLIISSLMTAAQNILKPYQQSEIPLPDPSFLFQLPNEVHSMSNLFAIQKTYDGKFQFDIFFESSSIHQNLDGKLLDSAMPAFIEAHDNRFRSTFPIPSNISSSEIVFSKAITSNLLGGIGYFYGNSLVDQKSEFDWDDEEDDEDSDSVQKRAVQVAPPRELLTATPSRSFFPRGFYCIEILRDWVNLIDEDGWVGREQILGDEARSRVPAEFITQHTTYANPPTLTMAITSMISRIRSSSSVNDPLANFGVPDAQVPLGFRENGNLPHQPSLNEVTDFLKSIYSPLKRHYEWFRRTQRGRIKQYGRNARSRVEAYRWRGRSETHVLTSGMDDYPRGPAHVGELHLDLISWMAFFSRTMKEIAGFIGEEEDEARFSSIENAILQNIDDESYHVCNKGYLSLFPLMLGLLSPDSPHVEAILDMLSSPDHLWSNYGIRSLSAAHPSFGKDENYWRGPIWIPMNYMVLRSLHTIYNVQPGPYQQQSRDIYTQLRANIIQNVFKEYERTGYVWEQYDAITGEGKRSHPFTGWTSLVTLTISPELYVLPNIEVSSSIDIDETLLDDKPSSCEVDISSCETTSNLQYHGLGIHSLSFDWERDVPDGLPDSLVRYDSSDNVVSGTLPGLTELLLDFKNDDVHLKRTYQSTFLCSYKSFGVTSLRLLQLLLYQFGKKLHSSKDVKEEIYLYYSLGDIIEIWLDSNMHEYDVSELPFLQRMMEVTSFLQLRMKSHRFEKLEHALNQHYEYLTTPINSLPPSILGELSLTSVEVPPKVLSETLTILFAKSYQRIKQRHYMDYIVLSNNRDNPVTTFLGDCKKTEYWVKKAILRPHSHIERTINLEYFLTVVQGCRRLGNFACACAMINGILHFIKLKRTFGNLSRKMQQVFAEEEEFLSEGSYRALRERFHNCIPCLEIEIHVRDMKKAFEGTGHSQLRERPGFLNFERCHDVYECISTLPILSLSLNNSSDNLRDKRAVELVVAQLDNITVDDNLAEWIYRRSEIVQKDELADYQARRHELQSVGFQPAFTGITPQNMDKDMAISPHVRAPGHNPFDRQSPLCLDGQITDISSRPVDGGGNADIYTGIFRGQTVAIKSLRPWSSNSTISETKLLNRLRREYMTWTWVSHPLVLPCLGYYFLDPTRELPALISPWMTKGSFEKYAATIRGPECLKVLVEVAEGLCYLHEYIQPIVHGDIRAGNILMSDDGRPCLSDFGLSSVLRQEGLTATTEHAGSLAWMSPELLQAQAIPAIPTTYSDVWAYAMTVLEVMTGRRPYSPIEAPATLIENISHGELPPRPQRMKVPEQMSNKIWSLCQRCWRVTPRDRLTMSQVYSIIRTFLH</sequence>
<dbReference type="SUPFAM" id="SSF48208">
    <property type="entry name" value="Six-hairpin glycosidases"/>
    <property type="match status" value="1"/>
</dbReference>
<dbReference type="SMART" id="SM00147">
    <property type="entry name" value="RasGEF"/>
    <property type="match status" value="1"/>
</dbReference>
<dbReference type="PANTHER" id="PTHR10412">
    <property type="entry name" value="MANNOSYL-OLIGOSACCHARIDE GLUCOSIDASE"/>
    <property type="match status" value="1"/>
</dbReference>
<dbReference type="InterPro" id="IPR000719">
    <property type="entry name" value="Prot_kinase_dom"/>
</dbReference>
<dbReference type="Proteomes" id="UP001050691">
    <property type="component" value="Unassembled WGS sequence"/>
</dbReference>
<dbReference type="EC" id="3.2.1.106" evidence="11 13"/>
<dbReference type="Pfam" id="PF22422">
    <property type="entry name" value="MGH1-like_GH"/>
    <property type="match status" value="1"/>
</dbReference>
<evidence type="ECO:0000256" key="12">
    <source>
        <dbReference type="PROSITE-ProRule" id="PRU00168"/>
    </source>
</evidence>
<dbReference type="GO" id="GO:0005524">
    <property type="term" value="F:ATP binding"/>
    <property type="evidence" value="ECO:0007669"/>
    <property type="project" value="InterPro"/>
</dbReference>
<evidence type="ECO:0000256" key="8">
    <source>
        <dbReference type="ARBA" id="ARBA00023136"/>
    </source>
</evidence>
<keyword evidence="10 13" id="KW-0326">Glycosidase</keyword>
<evidence type="ECO:0000256" key="4">
    <source>
        <dbReference type="ARBA" id="ARBA00022801"/>
    </source>
</evidence>
<feature type="domain" description="Ras-GEF" evidence="14">
    <location>
        <begin position="938"/>
        <end position="1160"/>
    </location>
</feature>
<accession>A0AAV5AIG1</accession>
<keyword evidence="5 13" id="KW-0256">Endoplasmic reticulum</keyword>
<feature type="domain" description="N-terminal Ras-GEF" evidence="16">
    <location>
        <begin position="783"/>
        <end position="912"/>
    </location>
</feature>
<dbReference type="SUPFAM" id="SSF56112">
    <property type="entry name" value="Protein kinase-like (PK-like)"/>
    <property type="match status" value="1"/>
</dbReference>
<evidence type="ECO:0000256" key="1">
    <source>
        <dbReference type="ARBA" id="ARBA00004648"/>
    </source>
</evidence>
<dbReference type="InterPro" id="IPR000651">
    <property type="entry name" value="Ras-like_Gua-exchang_fac_N"/>
</dbReference>
<keyword evidence="7" id="KW-1133">Transmembrane helix</keyword>
<dbReference type="Gene3D" id="2.70.98.110">
    <property type="entry name" value="Glycosyl hydrolase family 63, N-terminal domain"/>
    <property type="match status" value="1"/>
</dbReference>
<evidence type="ECO:0000256" key="11">
    <source>
        <dbReference type="ARBA" id="ARBA00038888"/>
    </source>
</evidence>
<organism evidence="17 18">
    <name type="scientific">Clathrus columnatus</name>
    <dbReference type="NCBI Taxonomy" id="1419009"/>
    <lineage>
        <taxon>Eukaryota</taxon>
        <taxon>Fungi</taxon>
        <taxon>Dikarya</taxon>
        <taxon>Basidiomycota</taxon>
        <taxon>Agaricomycotina</taxon>
        <taxon>Agaricomycetes</taxon>
        <taxon>Phallomycetidae</taxon>
        <taxon>Phallales</taxon>
        <taxon>Clathraceae</taxon>
        <taxon>Clathrus</taxon>
    </lineage>
</organism>
<dbReference type="Gene3D" id="1.10.840.10">
    <property type="entry name" value="Ras guanine-nucleotide exchange factors catalytic domain"/>
    <property type="match status" value="1"/>
</dbReference>
<dbReference type="PROSITE" id="PS50009">
    <property type="entry name" value="RASGEF_CAT"/>
    <property type="match status" value="1"/>
</dbReference>
<feature type="domain" description="Protein kinase" evidence="15">
    <location>
        <begin position="1234"/>
        <end position="1505"/>
    </location>
</feature>
<gene>
    <name evidence="17" type="ORF">Clacol_006720</name>
</gene>
<comment type="similarity">
    <text evidence="2 13">Belongs to the glycosyl hydrolase 63 family.</text>
</comment>
<dbReference type="InterPro" id="IPR038518">
    <property type="entry name" value="Glyco_hydro_63N_sf"/>
</dbReference>
<dbReference type="Gene3D" id="1.50.10.10">
    <property type="match status" value="1"/>
</dbReference>
<name>A0AAV5AIG1_9AGAM</name>
<dbReference type="PANTHER" id="PTHR10412:SF11">
    <property type="entry name" value="MANNOSYL-OLIGOSACCHARIDE GLUCOSIDASE"/>
    <property type="match status" value="1"/>
</dbReference>
<evidence type="ECO:0000259" key="15">
    <source>
        <dbReference type="PROSITE" id="PS50011"/>
    </source>
</evidence>
<dbReference type="Gene3D" id="1.20.870.10">
    <property type="entry name" value="Son of sevenless (SoS) protein Chain: S domain 1"/>
    <property type="match status" value="1"/>
</dbReference>
<keyword evidence="4 13" id="KW-0378">Hydrolase</keyword>
<dbReference type="InterPro" id="IPR001895">
    <property type="entry name" value="RASGEF_cat_dom"/>
</dbReference>
<evidence type="ECO:0000313" key="18">
    <source>
        <dbReference type="Proteomes" id="UP001050691"/>
    </source>
</evidence>
<dbReference type="Pfam" id="PF00617">
    <property type="entry name" value="RasGEF"/>
    <property type="match status" value="1"/>
</dbReference>
<dbReference type="InterPro" id="IPR008928">
    <property type="entry name" value="6-hairpin_glycosidase_sf"/>
</dbReference>
<evidence type="ECO:0000256" key="13">
    <source>
        <dbReference type="RuleBase" id="RU368089"/>
    </source>
</evidence>
<dbReference type="GO" id="GO:0004573">
    <property type="term" value="F:Glc3Man9GlcNAc2 oligosaccharide glucosidase activity"/>
    <property type="evidence" value="ECO:0007669"/>
    <property type="project" value="UniProtKB-UniRule"/>
</dbReference>
<evidence type="ECO:0000256" key="6">
    <source>
        <dbReference type="ARBA" id="ARBA00022968"/>
    </source>
</evidence>
<keyword evidence="9" id="KW-0325">Glycoprotein</keyword>
<evidence type="ECO:0000256" key="5">
    <source>
        <dbReference type="ARBA" id="ARBA00022824"/>
    </source>
</evidence>
<dbReference type="GO" id="GO:0007264">
    <property type="term" value="P:small GTPase-mediated signal transduction"/>
    <property type="evidence" value="ECO:0007669"/>
    <property type="project" value="InterPro"/>
</dbReference>
<dbReference type="Gene3D" id="1.10.510.10">
    <property type="entry name" value="Transferase(Phosphotransferase) domain 1"/>
    <property type="match status" value="1"/>
</dbReference>
<dbReference type="InterPro" id="IPR012341">
    <property type="entry name" value="6hp_glycosidase-like_sf"/>
</dbReference>
<dbReference type="InterPro" id="IPR001245">
    <property type="entry name" value="Ser-Thr/Tyr_kinase_cat_dom"/>
</dbReference>
<dbReference type="SUPFAM" id="SSF48366">
    <property type="entry name" value="Ras GEF"/>
    <property type="match status" value="1"/>
</dbReference>
<dbReference type="InterPro" id="IPR008266">
    <property type="entry name" value="Tyr_kinase_AS"/>
</dbReference>
<proteinExistence type="inferred from homology"/>
<keyword evidence="18" id="KW-1185">Reference proteome</keyword>
<dbReference type="GO" id="GO:0006487">
    <property type="term" value="P:protein N-linked glycosylation"/>
    <property type="evidence" value="ECO:0007669"/>
    <property type="project" value="UniProtKB-UniRule"/>
</dbReference>
<dbReference type="InterPro" id="IPR004888">
    <property type="entry name" value="Glycoside_hydrolase_63"/>
</dbReference>
<dbReference type="InterPro" id="IPR054491">
    <property type="entry name" value="MGH1-like_GH"/>
</dbReference>
<dbReference type="InterPro" id="IPR036964">
    <property type="entry name" value="RASGEF_cat_dom_sf"/>
</dbReference>
<dbReference type="GO" id="GO:0005789">
    <property type="term" value="C:endoplasmic reticulum membrane"/>
    <property type="evidence" value="ECO:0007669"/>
    <property type="project" value="UniProtKB-SubCell"/>
</dbReference>
<comment type="caution">
    <text evidence="17">The sequence shown here is derived from an EMBL/GenBank/DDBJ whole genome shotgun (WGS) entry which is preliminary data.</text>
</comment>
<evidence type="ECO:0000256" key="7">
    <source>
        <dbReference type="ARBA" id="ARBA00022989"/>
    </source>
</evidence>
<dbReference type="PROSITE" id="PS50212">
    <property type="entry name" value="RASGEF_NTER"/>
    <property type="match status" value="1"/>
</dbReference>
<evidence type="ECO:0000259" key="14">
    <source>
        <dbReference type="PROSITE" id="PS50009"/>
    </source>
</evidence>
<evidence type="ECO:0000256" key="9">
    <source>
        <dbReference type="ARBA" id="ARBA00023180"/>
    </source>
</evidence>
<dbReference type="GO" id="GO:0004672">
    <property type="term" value="F:protein kinase activity"/>
    <property type="evidence" value="ECO:0007669"/>
    <property type="project" value="InterPro"/>
</dbReference>
<keyword evidence="8" id="KW-0472">Membrane</keyword>
<evidence type="ECO:0000256" key="10">
    <source>
        <dbReference type="ARBA" id="ARBA00023295"/>
    </source>
</evidence>
<dbReference type="EMBL" id="BPWL01000007">
    <property type="protein sequence ID" value="GJJ12478.1"/>
    <property type="molecule type" value="Genomic_DNA"/>
</dbReference>